<dbReference type="InterPro" id="IPR000719">
    <property type="entry name" value="Prot_kinase_dom"/>
</dbReference>
<dbReference type="InterPro" id="IPR011009">
    <property type="entry name" value="Kinase-like_dom_sf"/>
</dbReference>
<evidence type="ECO:0000256" key="1">
    <source>
        <dbReference type="ARBA" id="ARBA00022679"/>
    </source>
</evidence>
<dbReference type="SUPFAM" id="SSF56112">
    <property type="entry name" value="Protein kinase-like (PK-like)"/>
    <property type="match status" value="1"/>
</dbReference>
<keyword evidence="3 6" id="KW-0418">Kinase</keyword>
<dbReference type="CDD" id="cd14014">
    <property type="entry name" value="STKc_PknB_like"/>
    <property type="match status" value="1"/>
</dbReference>
<keyword evidence="7" id="KW-1185">Reference proteome</keyword>
<feature type="domain" description="Protein kinase" evidence="5">
    <location>
        <begin position="22"/>
        <end position="290"/>
    </location>
</feature>
<keyword evidence="6" id="KW-0723">Serine/threonine-protein kinase</keyword>
<sequence length="348" mass="39461">MKEKVIAFPRMTHFQTTRFGRYELLERVSVGGMYTVYRARDTEAPDPHRLVAVKQLHDRCAGDSAFLEVFRVTARRAMACQHDNVIQVLDFGDVAGTYFLVQEWVDGQVLRQAQHRFTRAFGMKRLPAHLAVRIAIDLCRGLHHVHTQLELLQVELSPGEVLLGLEGEVKVYGFELHREMLSRELGGVFRPKLTYLSPEQISGDAKDARSDVYLAGVVVYQMLCGALHIDGDHDFARLEQIREGRLVPARMHNPSLDDGLVAILERAMATRPEDRYPSAESMQQALSEWLDAHAPGLHPGTLKHWMSWLYQDELARRGREFSLPLGFLAQLESWRASAQAGRSNRPSA</sequence>
<dbReference type="RefSeq" id="WP_206727535.1">
    <property type="nucleotide sequence ID" value="NZ_CP071090.1"/>
</dbReference>
<protein>
    <submittedName>
        <fullName evidence="6">Serine/threonine protein kinase</fullName>
    </submittedName>
</protein>
<evidence type="ECO:0000256" key="2">
    <source>
        <dbReference type="ARBA" id="ARBA00022741"/>
    </source>
</evidence>
<organism evidence="6 7">
    <name type="scientific">Pyxidicoccus parkwayensis</name>
    <dbReference type="NCBI Taxonomy" id="2813578"/>
    <lineage>
        <taxon>Bacteria</taxon>
        <taxon>Pseudomonadati</taxon>
        <taxon>Myxococcota</taxon>
        <taxon>Myxococcia</taxon>
        <taxon>Myxococcales</taxon>
        <taxon>Cystobacterineae</taxon>
        <taxon>Myxococcaceae</taxon>
        <taxon>Pyxidicoccus</taxon>
    </lineage>
</organism>
<dbReference type="EMBL" id="CP071090">
    <property type="protein sequence ID" value="QSQ25985.1"/>
    <property type="molecule type" value="Genomic_DNA"/>
</dbReference>
<evidence type="ECO:0000256" key="4">
    <source>
        <dbReference type="ARBA" id="ARBA00022840"/>
    </source>
</evidence>
<dbReference type="PANTHER" id="PTHR43289:SF6">
    <property type="entry name" value="SERINE_THREONINE-PROTEIN KINASE NEKL-3"/>
    <property type="match status" value="1"/>
</dbReference>
<evidence type="ECO:0000259" key="5">
    <source>
        <dbReference type="PROSITE" id="PS50011"/>
    </source>
</evidence>
<dbReference type="Gene3D" id="1.10.510.10">
    <property type="entry name" value="Transferase(Phosphotransferase) domain 1"/>
    <property type="match status" value="1"/>
</dbReference>
<dbReference type="PANTHER" id="PTHR43289">
    <property type="entry name" value="MITOGEN-ACTIVATED PROTEIN KINASE KINASE KINASE 20-RELATED"/>
    <property type="match status" value="1"/>
</dbReference>
<dbReference type="Proteomes" id="UP000662747">
    <property type="component" value="Chromosome"/>
</dbReference>
<keyword evidence="4" id="KW-0067">ATP-binding</keyword>
<dbReference type="GO" id="GO:0004674">
    <property type="term" value="F:protein serine/threonine kinase activity"/>
    <property type="evidence" value="ECO:0007669"/>
    <property type="project" value="UniProtKB-KW"/>
</dbReference>
<keyword evidence="2" id="KW-0547">Nucleotide-binding</keyword>
<proteinExistence type="predicted"/>
<evidence type="ECO:0000313" key="6">
    <source>
        <dbReference type="EMBL" id="QSQ25985.1"/>
    </source>
</evidence>
<dbReference type="SMART" id="SM00220">
    <property type="entry name" value="S_TKc"/>
    <property type="match status" value="1"/>
</dbReference>
<dbReference type="Gene3D" id="3.30.200.20">
    <property type="entry name" value="Phosphorylase Kinase, domain 1"/>
    <property type="match status" value="1"/>
</dbReference>
<evidence type="ECO:0000256" key="3">
    <source>
        <dbReference type="ARBA" id="ARBA00022777"/>
    </source>
</evidence>
<keyword evidence="1" id="KW-0808">Transferase</keyword>
<dbReference type="PROSITE" id="PS50011">
    <property type="entry name" value="PROTEIN_KINASE_DOM"/>
    <property type="match status" value="1"/>
</dbReference>
<gene>
    <name evidence="6" type="ORF">JY651_14110</name>
</gene>
<evidence type="ECO:0000313" key="7">
    <source>
        <dbReference type="Proteomes" id="UP000662747"/>
    </source>
</evidence>
<name>A0ABX7P679_9BACT</name>
<accession>A0ABX7P679</accession>
<reference evidence="6 7" key="1">
    <citation type="submission" date="2021-02" db="EMBL/GenBank/DDBJ databases">
        <title>De Novo genome assembly of isolated myxobacteria.</title>
        <authorList>
            <person name="Stevens D.C."/>
        </authorList>
    </citation>
    <scope>NUCLEOTIDE SEQUENCE [LARGE SCALE GENOMIC DNA]</scope>
    <source>
        <strain evidence="7">SCPEA02</strain>
    </source>
</reference>
<dbReference type="Pfam" id="PF00069">
    <property type="entry name" value="Pkinase"/>
    <property type="match status" value="1"/>
</dbReference>